<dbReference type="OrthoDB" id="3275754at2"/>
<feature type="DNA-binding region" description="OmpR/PhoB-type" evidence="5">
    <location>
        <begin position="1"/>
        <end position="97"/>
    </location>
</feature>
<gene>
    <name evidence="7" type="ORF">DMH04_55035</name>
</gene>
<keyword evidence="3 5" id="KW-0238">DNA-binding</keyword>
<dbReference type="GO" id="GO:0043531">
    <property type="term" value="F:ADP binding"/>
    <property type="evidence" value="ECO:0007669"/>
    <property type="project" value="InterPro"/>
</dbReference>
<evidence type="ECO:0000256" key="5">
    <source>
        <dbReference type="PROSITE-ProRule" id="PRU01091"/>
    </source>
</evidence>
<evidence type="ECO:0000259" key="6">
    <source>
        <dbReference type="PROSITE" id="PS51755"/>
    </source>
</evidence>
<comment type="similarity">
    <text evidence="1">Belongs to the AfsR/DnrI/RedD regulatory family.</text>
</comment>
<dbReference type="InterPro" id="IPR002182">
    <property type="entry name" value="NB-ARC"/>
</dbReference>
<dbReference type="InterPro" id="IPR016032">
    <property type="entry name" value="Sig_transdc_resp-reg_C-effctor"/>
</dbReference>
<dbReference type="InterPro" id="IPR027417">
    <property type="entry name" value="P-loop_NTPase"/>
</dbReference>
<accession>A0A428XX74</accession>
<dbReference type="SMART" id="SM01043">
    <property type="entry name" value="BTAD"/>
    <property type="match status" value="1"/>
</dbReference>
<reference evidence="7 8" key="1">
    <citation type="submission" date="2018-05" db="EMBL/GenBank/DDBJ databases">
        <title>Evolution of GPA BGCs.</title>
        <authorList>
            <person name="Waglechner N."/>
            <person name="Wright G.D."/>
        </authorList>
    </citation>
    <scope>NUCLEOTIDE SEQUENCE [LARGE SCALE GENOMIC DNA]</scope>
    <source>
        <strain evidence="7 8">A82846</strain>
    </source>
</reference>
<comment type="caution">
    <text evidence="7">The sequence shown here is derived from an EMBL/GenBank/DDBJ whole genome shotgun (WGS) entry which is preliminary data.</text>
</comment>
<keyword evidence="2" id="KW-0805">Transcription regulation</keyword>
<keyword evidence="4" id="KW-0804">Transcription</keyword>
<evidence type="ECO:0000256" key="4">
    <source>
        <dbReference type="ARBA" id="ARBA00023163"/>
    </source>
</evidence>
<evidence type="ECO:0000256" key="3">
    <source>
        <dbReference type="ARBA" id="ARBA00023125"/>
    </source>
</evidence>
<dbReference type="Gene3D" id="1.10.10.10">
    <property type="entry name" value="Winged helix-like DNA-binding domain superfamily/Winged helix DNA-binding domain"/>
    <property type="match status" value="2"/>
</dbReference>
<dbReference type="InterPro" id="IPR001867">
    <property type="entry name" value="OmpR/PhoB-type_DNA-bd"/>
</dbReference>
<dbReference type="Gene3D" id="1.25.40.10">
    <property type="entry name" value="Tetratricopeptide repeat domain"/>
    <property type="match status" value="2"/>
</dbReference>
<evidence type="ECO:0000313" key="7">
    <source>
        <dbReference type="EMBL" id="RSM59925.1"/>
    </source>
</evidence>
<name>A0A428XX74_KIBAR</name>
<dbReference type="SMART" id="SM00028">
    <property type="entry name" value="TPR"/>
    <property type="match status" value="5"/>
</dbReference>
<dbReference type="SMART" id="SM00862">
    <property type="entry name" value="Trans_reg_C"/>
    <property type="match status" value="1"/>
</dbReference>
<dbReference type="InterPro" id="IPR011990">
    <property type="entry name" value="TPR-like_helical_dom_sf"/>
</dbReference>
<proteinExistence type="inferred from homology"/>
<dbReference type="Pfam" id="PF00931">
    <property type="entry name" value="NB-ARC"/>
    <property type="match status" value="1"/>
</dbReference>
<dbReference type="InterPro" id="IPR005158">
    <property type="entry name" value="BTAD"/>
</dbReference>
<organism evidence="7 8">
    <name type="scientific">Kibdelosporangium aridum</name>
    <dbReference type="NCBI Taxonomy" id="2030"/>
    <lineage>
        <taxon>Bacteria</taxon>
        <taxon>Bacillati</taxon>
        <taxon>Actinomycetota</taxon>
        <taxon>Actinomycetes</taxon>
        <taxon>Pseudonocardiales</taxon>
        <taxon>Pseudonocardiaceae</taxon>
        <taxon>Kibdelosporangium</taxon>
    </lineage>
</organism>
<dbReference type="PANTHER" id="PTHR35807:SF1">
    <property type="entry name" value="TRANSCRIPTIONAL REGULATOR REDD"/>
    <property type="match status" value="1"/>
</dbReference>
<evidence type="ECO:0000256" key="2">
    <source>
        <dbReference type="ARBA" id="ARBA00023015"/>
    </source>
</evidence>
<dbReference type="SUPFAM" id="SSF48452">
    <property type="entry name" value="TPR-like"/>
    <property type="match status" value="2"/>
</dbReference>
<dbReference type="AlphaFoldDB" id="A0A428XX74"/>
<dbReference type="Gene3D" id="3.40.50.300">
    <property type="entry name" value="P-loop containing nucleotide triphosphate hydrolases"/>
    <property type="match status" value="1"/>
</dbReference>
<dbReference type="GO" id="GO:0006355">
    <property type="term" value="P:regulation of DNA-templated transcription"/>
    <property type="evidence" value="ECO:0007669"/>
    <property type="project" value="InterPro"/>
</dbReference>
<dbReference type="Pfam" id="PF13424">
    <property type="entry name" value="TPR_12"/>
    <property type="match status" value="2"/>
</dbReference>
<feature type="domain" description="OmpR/PhoB-type" evidence="6">
    <location>
        <begin position="1"/>
        <end position="97"/>
    </location>
</feature>
<dbReference type="InterPro" id="IPR036388">
    <property type="entry name" value="WH-like_DNA-bd_sf"/>
</dbReference>
<dbReference type="SUPFAM" id="SSF46894">
    <property type="entry name" value="C-terminal effector domain of the bipartite response regulators"/>
    <property type="match status" value="1"/>
</dbReference>
<dbReference type="Pfam" id="PF03704">
    <property type="entry name" value="BTAD"/>
    <property type="match status" value="1"/>
</dbReference>
<dbReference type="PANTHER" id="PTHR35807">
    <property type="entry name" value="TRANSCRIPTIONAL REGULATOR REDD-RELATED"/>
    <property type="match status" value="1"/>
</dbReference>
<dbReference type="FunFam" id="1.25.40.10:FF:000222">
    <property type="entry name" value="SARP family transcriptional regulator"/>
    <property type="match status" value="1"/>
</dbReference>
<dbReference type="CDD" id="cd15831">
    <property type="entry name" value="BTAD"/>
    <property type="match status" value="1"/>
</dbReference>
<dbReference type="SUPFAM" id="SSF52540">
    <property type="entry name" value="P-loop containing nucleoside triphosphate hydrolases"/>
    <property type="match status" value="1"/>
</dbReference>
<dbReference type="Proteomes" id="UP000287547">
    <property type="component" value="Unassembled WGS sequence"/>
</dbReference>
<dbReference type="InterPro" id="IPR019734">
    <property type="entry name" value="TPR_rpt"/>
</dbReference>
<protein>
    <submittedName>
        <fullName evidence="7">AfsR/SARP family transcriptional regulator</fullName>
    </submittedName>
</protein>
<sequence>MLGGLDIRVLGPVELIGPQGRVALCGGGERTLLARLGLSVGQAVARAALIDALWPDAAPATAVKTLRSHLARLRGRLREAGLADLIATRGGDYALHAPRDAVDAARFETLTTSGRAVLASGDAQAAVEALRTGLALWHGEALADCRPGPWQHAEATRLGEARLAATEDLLTAQLALGGHATAIGELKFLVSQHPFRERLWELLMLALYRSGRQADALTAFQRARTTLIDELGIEPGRELRRLEAAILTADSALELPPHPDQTMPRASGPAVPRQLPADNSGFIGRHRHLQELDALLPRNGDGGDPFPQAVVISAIAGTAGIGKTTLALHWAHQIANRYPDGQLYVNLRGFDPQAPMETGQALHDFLRALGMDPQIIPTTDEAKASLYRGLLADRRMLIVLDNARDTDHVRPLLPASPTCLVIITSRNRLDSLTARDGAHRLILDLLTTDEAVALLATRLGHQRVAAEPDAVADLIDRCARLPLALSIAAARATTHPHLPLSRLVDDLADERTRLDTLDLGDTDLDLRTVFSWSYHTLTPQAARLFRLLGVHPGPDISLYAAANLTSLHISQARSLLNELTRAHLLEEHASNRYRFHDLLRTYAIEQATDDEPEPQRRAAMRRVLDYYVHTSYAAALVLAPHWEPIPLDTPQTALTAARRLGDRVAQACAHRLLGSAYTRLGRNDALDLQRALTLCRELGDRTGQARIHHALGWVREQQGRHDEALTHAQHALDLFHATGHRAGEARALNQVGWCHARLEHYPQALTHCQHALHLLRDLGDRTGEALALDSLGYAHHRLGHHLQAITHYQLSLALWRHLGSQYEEAQALHHLGDTFHATGNHPDAQDAWQHALAILDRLGHSDAAQIRTKLTLSA</sequence>
<dbReference type="PRINTS" id="PR00364">
    <property type="entry name" value="DISEASERSIST"/>
</dbReference>
<evidence type="ECO:0000313" key="8">
    <source>
        <dbReference type="Proteomes" id="UP000287547"/>
    </source>
</evidence>
<dbReference type="RefSeq" id="WP_037275803.1">
    <property type="nucleotide sequence ID" value="NZ_QHKI01000125.1"/>
</dbReference>
<dbReference type="InterPro" id="IPR051677">
    <property type="entry name" value="AfsR-DnrI-RedD_regulator"/>
</dbReference>
<dbReference type="PROSITE" id="PS51755">
    <property type="entry name" value="OMPR_PHOB"/>
    <property type="match status" value="1"/>
</dbReference>
<dbReference type="GO" id="GO:0003677">
    <property type="term" value="F:DNA binding"/>
    <property type="evidence" value="ECO:0007669"/>
    <property type="project" value="UniProtKB-UniRule"/>
</dbReference>
<evidence type="ECO:0000256" key="1">
    <source>
        <dbReference type="ARBA" id="ARBA00005820"/>
    </source>
</evidence>
<dbReference type="GO" id="GO:0000160">
    <property type="term" value="P:phosphorelay signal transduction system"/>
    <property type="evidence" value="ECO:0007669"/>
    <property type="project" value="InterPro"/>
</dbReference>
<dbReference type="EMBL" id="QHKI01000125">
    <property type="protein sequence ID" value="RSM59925.1"/>
    <property type="molecule type" value="Genomic_DNA"/>
</dbReference>